<dbReference type="InterPro" id="IPR000600">
    <property type="entry name" value="ROK"/>
</dbReference>
<dbReference type="PANTHER" id="PTHR18964">
    <property type="entry name" value="ROK (REPRESSOR, ORF, KINASE) FAMILY"/>
    <property type="match status" value="1"/>
</dbReference>
<dbReference type="InterPro" id="IPR036388">
    <property type="entry name" value="WH-like_DNA-bd_sf"/>
</dbReference>
<evidence type="ECO:0000313" key="2">
    <source>
        <dbReference type="EMBL" id="CAB4558733.1"/>
    </source>
</evidence>
<dbReference type="InterPro" id="IPR043129">
    <property type="entry name" value="ATPase_NBD"/>
</dbReference>
<dbReference type="Pfam" id="PF13412">
    <property type="entry name" value="HTH_24"/>
    <property type="match status" value="1"/>
</dbReference>
<dbReference type="SUPFAM" id="SSF53067">
    <property type="entry name" value="Actin-like ATPase domain"/>
    <property type="match status" value="1"/>
</dbReference>
<dbReference type="EMBL" id="CAEZTD010000032">
    <property type="protein sequence ID" value="CAB4558733.1"/>
    <property type="molecule type" value="Genomic_DNA"/>
</dbReference>
<dbReference type="PANTHER" id="PTHR18964:SF149">
    <property type="entry name" value="BIFUNCTIONAL UDP-N-ACETYLGLUCOSAMINE 2-EPIMERASE_N-ACETYLMANNOSAMINE KINASE"/>
    <property type="match status" value="1"/>
</dbReference>
<evidence type="ECO:0000256" key="1">
    <source>
        <dbReference type="SAM" id="MobiDB-lite"/>
    </source>
</evidence>
<feature type="compositionally biased region" description="Polar residues" evidence="1">
    <location>
        <begin position="7"/>
        <end position="16"/>
    </location>
</feature>
<dbReference type="Gene3D" id="1.10.10.10">
    <property type="entry name" value="Winged helix-like DNA-binding domain superfamily/Winged helix DNA-binding domain"/>
    <property type="match status" value="1"/>
</dbReference>
<organism evidence="2">
    <name type="scientific">freshwater metagenome</name>
    <dbReference type="NCBI Taxonomy" id="449393"/>
    <lineage>
        <taxon>unclassified sequences</taxon>
        <taxon>metagenomes</taxon>
        <taxon>ecological metagenomes</taxon>
    </lineage>
</organism>
<gene>
    <name evidence="2" type="ORF">UFOPK1591_00577</name>
</gene>
<dbReference type="AlphaFoldDB" id="A0A6J6D902"/>
<accession>A0A6J6D902</accession>
<sequence length="403" mass="42799">MNRTRENTSQPSTVGSNRDVIRQHNLSAVLRLLQKFGTMSRSALAQRTGLNRSTISDLVTELEDLGLITESDTSDRTGVGRPSRMVALSEDVVVFAVNPEADATTVGMVTLSGQVIRKERITTSSVPDPIEAVEVAGNAIAAMRREAGKHIRVAGIGVAVPGQVRVGDGVVRLAPHLNWVEVPFASMLNQKTGLPVSIDNDAGLGSIAELDHGAGRSFSEVVYIFGGTGGIGGGVIHNGALIRGSAGYAGEIGHMRISDSPRDDYSGLQGTLEALVSRDELLAALDLQNADEDELIERLKQPISGRVKKILESQLDALAVALGNVVNVFNPEVVVVAGYLAVLYGYDPDRLLSRFRWGTLNAPQDRLIVRPGELGPNLLMIGAAGLAFAELVEKPASTQIFNA</sequence>
<dbReference type="SUPFAM" id="SSF46785">
    <property type="entry name" value="Winged helix' DNA-binding domain"/>
    <property type="match status" value="1"/>
</dbReference>
<name>A0A6J6D902_9ZZZZ</name>
<dbReference type="Pfam" id="PF00480">
    <property type="entry name" value="ROK"/>
    <property type="match status" value="1"/>
</dbReference>
<feature type="region of interest" description="Disordered" evidence="1">
    <location>
        <begin position="1"/>
        <end position="20"/>
    </location>
</feature>
<reference evidence="2" key="1">
    <citation type="submission" date="2020-05" db="EMBL/GenBank/DDBJ databases">
        <authorList>
            <person name="Chiriac C."/>
            <person name="Salcher M."/>
            <person name="Ghai R."/>
            <person name="Kavagutti S V."/>
        </authorList>
    </citation>
    <scope>NUCLEOTIDE SEQUENCE</scope>
</reference>
<dbReference type="InterPro" id="IPR036390">
    <property type="entry name" value="WH_DNA-bd_sf"/>
</dbReference>
<dbReference type="Gene3D" id="3.30.420.40">
    <property type="match status" value="2"/>
</dbReference>
<proteinExistence type="predicted"/>
<protein>
    <submittedName>
        <fullName evidence="2">Unannotated protein</fullName>
    </submittedName>
</protein>